<evidence type="ECO:0008006" key="3">
    <source>
        <dbReference type="Google" id="ProtNLM"/>
    </source>
</evidence>
<proteinExistence type="predicted"/>
<sequence length="158" mass="17662">MALITRTISLSQEIAINPSRAFACITDLAGYNTWLPQSDAFKGTTEISDNPIKVGTRYIETSPNGTRYGEVTALDEGSCHVRFHQPLKARPEIMGLQIDIVVDMRVDEGPHGGCVLQREMALGFPWIMWPLVGFITRQVELEVRRVVQVLKEHLEAKG</sequence>
<dbReference type="SUPFAM" id="SSF55961">
    <property type="entry name" value="Bet v1-like"/>
    <property type="match status" value="1"/>
</dbReference>
<evidence type="ECO:0000313" key="2">
    <source>
        <dbReference type="Proteomes" id="UP000770015"/>
    </source>
</evidence>
<dbReference type="InterPro" id="IPR019587">
    <property type="entry name" value="Polyketide_cyclase/dehydratase"/>
</dbReference>
<protein>
    <recommendedName>
        <fullName evidence="3">SRPBCC family protein</fullName>
    </recommendedName>
</protein>
<comment type="caution">
    <text evidence="1">The sequence shown here is derived from an EMBL/GenBank/DDBJ whole genome shotgun (WGS) entry which is preliminary data.</text>
</comment>
<gene>
    <name evidence="1" type="ORF">F5X68DRAFT_247918</name>
</gene>
<evidence type="ECO:0000313" key="1">
    <source>
        <dbReference type="EMBL" id="KAH6693579.1"/>
    </source>
</evidence>
<dbReference type="EMBL" id="JAGSXJ010000003">
    <property type="protein sequence ID" value="KAH6693579.1"/>
    <property type="molecule type" value="Genomic_DNA"/>
</dbReference>
<organism evidence="1 2">
    <name type="scientific">Plectosphaerella plurivora</name>
    <dbReference type="NCBI Taxonomy" id="936078"/>
    <lineage>
        <taxon>Eukaryota</taxon>
        <taxon>Fungi</taxon>
        <taxon>Dikarya</taxon>
        <taxon>Ascomycota</taxon>
        <taxon>Pezizomycotina</taxon>
        <taxon>Sordariomycetes</taxon>
        <taxon>Hypocreomycetidae</taxon>
        <taxon>Glomerellales</taxon>
        <taxon>Plectosphaerellaceae</taxon>
        <taxon>Plectosphaerella</taxon>
    </lineage>
</organism>
<reference evidence="1" key="1">
    <citation type="journal article" date="2021" name="Nat. Commun.">
        <title>Genetic determinants of endophytism in the Arabidopsis root mycobiome.</title>
        <authorList>
            <person name="Mesny F."/>
            <person name="Miyauchi S."/>
            <person name="Thiergart T."/>
            <person name="Pickel B."/>
            <person name="Atanasova L."/>
            <person name="Karlsson M."/>
            <person name="Huettel B."/>
            <person name="Barry K.W."/>
            <person name="Haridas S."/>
            <person name="Chen C."/>
            <person name="Bauer D."/>
            <person name="Andreopoulos W."/>
            <person name="Pangilinan J."/>
            <person name="LaButti K."/>
            <person name="Riley R."/>
            <person name="Lipzen A."/>
            <person name="Clum A."/>
            <person name="Drula E."/>
            <person name="Henrissat B."/>
            <person name="Kohler A."/>
            <person name="Grigoriev I.V."/>
            <person name="Martin F.M."/>
            <person name="Hacquard S."/>
        </authorList>
    </citation>
    <scope>NUCLEOTIDE SEQUENCE</scope>
    <source>
        <strain evidence="1">MPI-SDFR-AT-0117</strain>
    </source>
</reference>
<dbReference type="Pfam" id="PF10604">
    <property type="entry name" value="Polyketide_cyc2"/>
    <property type="match status" value="1"/>
</dbReference>
<dbReference type="OrthoDB" id="5144976at2759"/>
<name>A0A9P9AGE7_9PEZI</name>
<dbReference type="Proteomes" id="UP000770015">
    <property type="component" value="Unassembled WGS sequence"/>
</dbReference>
<dbReference type="Gene3D" id="3.30.530.20">
    <property type="match status" value="1"/>
</dbReference>
<accession>A0A9P9AGE7</accession>
<dbReference type="InterPro" id="IPR023393">
    <property type="entry name" value="START-like_dom_sf"/>
</dbReference>
<dbReference type="AlphaFoldDB" id="A0A9P9AGE7"/>
<keyword evidence="2" id="KW-1185">Reference proteome</keyword>